<comment type="caution">
    <text evidence="2">The sequence shown here is derived from an EMBL/GenBank/DDBJ whole genome shotgun (WGS) entry which is preliminary data.</text>
</comment>
<proteinExistence type="predicted"/>
<evidence type="ECO:0000256" key="1">
    <source>
        <dbReference type="ARBA" id="ARBA00023277"/>
    </source>
</evidence>
<dbReference type="Pfam" id="PF00480">
    <property type="entry name" value="ROK"/>
    <property type="match status" value="1"/>
</dbReference>
<dbReference type="RefSeq" id="WP_182807489.1">
    <property type="nucleotide sequence ID" value="NZ_JACJFM010000003.1"/>
</dbReference>
<sequence>MFLGIDLGGTKIEAAVLDTRGQVLFRERVATPQGNYDATLDAISVLVAWAESQLGIFDSIGIGTPGAISVKTGLMKNCNSTCLNGRALTDDLQHRLNRKIIQANDADCFTLSEAIDGAARGKKNVFGVILGTGVGGGLVLNQHLVQGVNRIAGEWGHNPMPADLVKDFKPRPCYCGRHNCIETFLSGPGLSQTHSEVHGLRNITPDTRLIASQAMEGEKRAEQTLQIYSLQLASALAGVINIVDPDIIVLGGGISNIKLVYTYIQNYLDAFVFSDSIMTRILPPEFGDSSGVRGAAWLSRL</sequence>
<keyword evidence="1" id="KW-0119">Carbohydrate metabolism</keyword>
<name>A0A839IKI9_9GAMM</name>
<keyword evidence="3" id="KW-1185">Reference proteome</keyword>
<dbReference type="AlphaFoldDB" id="A0A839IKI9"/>
<dbReference type="GO" id="GO:0004396">
    <property type="term" value="F:hexokinase activity"/>
    <property type="evidence" value="ECO:0007669"/>
    <property type="project" value="TreeGrafter"/>
</dbReference>
<dbReference type="PANTHER" id="PTHR18964">
    <property type="entry name" value="ROK (REPRESSOR, ORF, KINASE) FAMILY"/>
    <property type="match status" value="1"/>
</dbReference>
<dbReference type="PROSITE" id="PS01125">
    <property type="entry name" value="ROK"/>
    <property type="match status" value="1"/>
</dbReference>
<dbReference type="InterPro" id="IPR000600">
    <property type="entry name" value="ROK"/>
</dbReference>
<organism evidence="2 3">
    <name type="scientific">Oceanospirillum sediminis</name>
    <dbReference type="NCBI Taxonomy" id="2760088"/>
    <lineage>
        <taxon>Bacteria</taxon>
        <taxon>Pseudomonadati</taxon>
        <taxon>Pseudomonadota</taxon>
        <taxon>Gammaproteobacteria</taxon>
        <taxon>Oceanospirillales</taxon>
        <taxon>Oceanospirillaceae</taxon>
        <taxon>Oceanospirillum</taxon>
    </lineage>
</organism>
<dbReference type="Proteomes" id="UP000565262">
    <property type="component" value="Unassembled WGS sequence"/>
</dbReference>
<dbReference type="InterPro" id="IPR043129">
    <property type="entry name" value="ATPase_NBD"/>
</dbReference>
<gene>
    <name evidence="2" type="ORF">H4O21_03660</name>
</gene>
<dbReference type="EMBL" id="JACJFM010000003">
    <property type="protein sequence ID" value="MBB1485705.1"/>
    <property type="molecule type" value="Genomic_DNA"/>
</dbReference>
<accession>A0A839IKI9</accession>
<protein>
    <submittedName>
        <fullName evidence="2">ROK family protein</fullName>
    </submittedName>
</protein>
<dbReference type="Gene3D" id="3.30.420.40">
    <property type="match status" value="2"/>
</dbReference>
<dbReference type="InterPro" id="IPR049874">
    <property type="entry name" value="ROK_cs"/>
</dbReference>
<evidence type="ECO:0000313" key="2">
    <source>
        <dbReference type="EMBL" id="MBB1485705.1"/>
    </source>
</evidence>
<reference evidence="2 3" key="1">
    <citation type="submission" date="2020-08" db="EMBL/GenBank/DDBJ databases">
        <title>Oceanospirillum sp. nov. isolated from marine sediment.</title>
        <authorList>
            <person name="Ji X."/>
        </authorList>
    </citation>
    <scope>NUCLEOTIDE SEQUENCE [LARGE SCALE GENOMIC DNA]</scope>
    <source>
        <strain evidence="2 3">D5</strain>
    </source>
</reference>
<evidence type="ECO:0000313" key="3">
    <source>
        <dbReference type="Proteomes" id="UP000565262"/>
    </source>
</evidence>
<dbReference type="SUPFAM" id="SSF53067">
    <property type="entry name" value="Actin-like ATPase domain"/>
    <property type="match status" value="1"/>
</dbReference>
<dbReference type="PANTHER" id="PTHR18964:SF174">
    <property type="entry name" value="D-ALLOSE KINASE-RELATED"/>
    <property type="match status" value="1"/>
</dbReference>
<dbReference type="CDD" id="cd24066">
    <property type="entry name" value="ASKHA_NBD_ROK_EcFRK-like"/>
    <property type="match status" value="1"/>
</dbReference>